<feature type="transmembrane region" description="Helical" evidence="9">
    <location>
        <begin position="96"/>
        <end position="116"/>
    </location>
</feature>
<feature type="transmembrane region" description="Helical" evidence="9">
    <location>
        <begin position="48"/>
        <end position="67"/>
    </location>
</feature>
<proteinExistence type="inferred from homology"/>
<comment type="caution">
    <text evidence="11">The sequence shown here is derived from an EMBL/GenBank/DDBJ whole genome shotgun (WGS) entry which is preliminary data.</text>
</comment>
<evidence type="ECO:0000313" key="11">
    <source>
        <dbReference type="EMBL" id="KEJ93070.1"/>
    </source>
</evidence>
<evidence type="ECO:0000259" key="10">
    <source>
        <dbReference type="Pfam" id="PF04290"/>
    </source>
</evidence>
<keyword evidence="5 9" id="KW-0812">Transmembrane</keyword>
<evidence type="ECO:0000256" key="7">
    <source>
        <dbReference type="ARBA" id="ARBA00023136"/>
    </source>
</evidence>
<evidence type="ECO:0000256" key="2">
    <source>
        <dbReference type="ARBA" id="ARBA00022448"/>
    </source>
</evidence>
<evidence type="ECO:0000256" key="8">
    <source>
        <dbReference type="ARBA" id="ARBA00038436"/>
    </source>
</evidence>
<evidence type="ECO:0000256" key="6">
    <source>
        <dbReference type="ARBA" id="ARBA00022989"/>
    </source>
</evidence>
<dbReference type="Pfam" id="PF04290">
    <property type="entry name" value="DctQ"/>
    <property type="match status" value="1"/>
</dbReference>
<reference evidence="11 12" key="1">
    <citation type="submission" date="2014-04" db="EMBL/GenBank/DDBJ databases">
        <title>Draft Genome Sequence of Synergistes jonesii.</title>
        <authorList>
            <person name="Coil D.A."/>
            <person name="Eisen J.A."/>
            <person name="Holland-Moritz H.E."/>
        </authorList>
    </citation>
    <scope>NUCLEOTIDE SEQUENCE [LARGE SCALE GENOMIC DNA]</scope>
    <source>
        <strain evidence="11 12">78-1</strain>
    </source>
</reference>
<evidence type="ECO:0000256" key="9">
    <source>
        <dbReference type="SAM" id="Phobius"/>
    </source>
</evidence>
<evidence type="ECO:0000256" key="1">
    <source>
        <dbReference type="ARBA" id="ARBA00004429"/>
    </source>
</evidence>
<keyword evidence="12" id="KW-1185">Reference proteome</keyword>
<gene>
    <name evidence="11" type="ORF">EH55_12245</name>
</gene>
<dbReference type="OrthoDB" id="4964541at2"/>
<dbReference type="RefSeq" id="WP_070110046.1">
    <property type="nucleotide sequence ID" value="NZ_JMKI01000006.1"/>
</dbReference>
<dbReference type="STRING" id="2754.EH55_12245"/>
<feature type="domain" description="Tripartite ATP-independent periplasmic transporters DctQ component" evidence="10">
    <location>
        <begin position="33"/>
        <end position="162"/>
    </location>
</feature>
<dbReference type="EMBL" id="JMKI01000006">
    <property type="protein sequence ID" value="KEJ93070.1"/>
    <property type="molecule type" value="Genomic_DNA"/>
</dbReference>
<sequence>MKNVIDKLTESHFWNILQRIEKFFLIISSLTVVITLCLVVFGRHVLHYGFLGYTEILVLAAFWMYFIGASYGSYEESHITADILSQFVGEKAQLKLAIFSKCVQAVVGLPLIYLSFEMLQYDIKTQQATVDLEIPMLWSQAPIFIGFTLMTFYALVYIVRDVYKLKHFAEMKEAETE</sequence>
<dbReference type="eggNOG" id="COG3090">
    <property type="taxonomic scope" value="Bacteria"/>
</dbReference>
<feature type="transmembrane region" description="Helical" evidence="9">
    <location>
        <begin position="136"/>
        <end position="159"/>
    </location>
</feature>
<dbReference type="PANTHER" id="PTHR35011">
    <property type="entry name" value="2,3-DIKETO-L-GULONATE TRAP TRANSPORTER SMALL PERMEASE PROTEIN YIAM"/>
    <property type="match status" value="1"/>
</dbReference>
<comment type="similarity">
    <text evidence="8">Belongs to the TRAP transporter small permease family.</text>
</comment>
<feature type="transmembrane region" description="Helical" evidence="9">
    <location>
        <begin position="23"/>
        <end position="42"/>
    </location>
</feature>
<keyword evidence="2" id="KW-0813">Transport</keyword>
<evidence type="ECO:0000256" key="3">
    <source>
        <dbReference type="ARBA" id="ARBA00022475"/>
    </source>
</evidence>
<organism evidence="11 12">
    <name type="scientific">Synergistes jonesii</name>
    <dbReference type="NCBI Taxonomy" id="2754"/>
    <lineage>
        <taxon>Bacteria</taxon>
        <taxon>Thermotogati</taxon>
        <taxon>Synergistota</taxon>
        <taxon>Synergistia</taxon>
        <taxon>Synergistales</taxon>
        <taxon>Synergistaceae</taxon>
        <taxon>Synergistes</taxon>
    </lineage>
</organism>
<dbReference type="AlphaFoldDB" id="A0A073IU36"/>
<dbReference type="GO" id="GO:0005886">
    <property type="term" value="C:plasma membrane"/>
    <property type="evidence" value="ECO:0007669"/>
    <property type="project" value="UniProtKB-SubCell"/>
</dbReference>
<dbReference type="GeneID" id="90982734"/>
<comment type="subcellular location">
    <subcellularLocation>
        <location evidence="1">Cell inner membrane</location>
        <topology evidence="1">Multi-pass membrane protein</topology>
    </subcellularLocation>
</comment>
<evidence type="ECO:0000256" key="4">
    <source>
        <dbReference type="ARBA" id="ARBA00022519"/>
    </source>
</evidence>
<dbReference type="Proteomes" id="UP000027665">
    <property type="component" value="Unassembled WGS sequence"/>
</dbReference>
<protein>
    <recommendedName>
        <fullName evidence="10">Tripartite ATP-independent periplasmic transporters DctQ component domain-containing protein</fullName>
    </recommendedName>
</protein>
<keyword evidence="6 9" id="KW-1133">Transmembrane helix</keyword>
<name>A0A073IU36_9BACT</name>
<dbReference type="InterPro" id="IPR007387">
    <property type="entry name" value="TRAP_DctQ"/>
</dbReference>
<accession>A0A073IU36</accession>
<keyword evidence="7 9" id="KW-0472">Membrane</keyword>
<keyword evidence="3" id="KW-1003">Cell membrane</keyword>
<evidence type="ECO:0000313" key="12">
    <source>
        <dbReference type="Proteomes" id="UP000027665"/>
    </source>
</evidence>
<dbReference type="InterPro" id="IPR055348">
    <property type="entry name" value="DctQ"/>
</dbReference>
<keyword evidence="4" id="KW-0997">Cell inner membrane</keyword>
<evidence type="ECO:0000256" key="5">
    <source>
        <dbReference type="ARBA" id="ARBA00022692"/>
    </source>
</evidence>